<dbReference type="RefSeq" id="WP_066787047.1">
    <property type="nucleotide sequence ID" value="NZ_CP014806.1"/>
</dbReference>
<dbReference type="PANTHER" id="PTHR43277">
    <property type="entry name" value="ARGININE DECARBOXYLASE"/>
    <property type="match status" value="1"/>
</dbReference>
<dbReference type="InterPro" id="IPR015424">
    <property type="entry name" value="PyrdxlP-dep_Trfase"/>
</dbReference>
<name>A0A143HB86_9BACL</name>
<proteinExistence type="inferred from homology"/>
<dbReference type="InterPro" id="IPR015421">
    <property type="entry name" value="PyrdxlP-dep_Trfase_major"/>
</dbReference>
<dbReference type="InterPro" id="IPR052357">
    <property type="entry name" value="Orn_Lys_Arg_decarboxylase-I"/>
</dbReference>
<dbReference type="Pfam" id="PF01276">
    <property type="entry name" value="OKR_DC_1"/>
    <property type="match status" value="1"/>
</dbReference>
<evidence type="ECO:0000256" key="1">
    <source>
        <dbReference type="ARBA" id="ARBA00001933"/>
    </source>
</evidence>
<keyword evidence="3" id="KW-0210">Decarboxylase</keyword>
<dbReference type="AlphaFoldDB" id="A0A143HB86"/>
<accession>A0A143HB86</accession>
<evidence type="ECO:0000313" key="8">
    <source>
        <dbReference type="Proteomes" id="UP000076021"/>
    </source>
</evidence>
<dbReference type="GO" id="GO:0016831">
    <property type="term" value="F:carboxy-lyase activity"/>
    <property type="evidence" value="ECO:0007669"/>
    <property type="project" value="UniProtKB-KW"/>
</dbReference>
<dbReference type="EMBL" id="CP014806">
    <property type="protein sequence ID" value="AMW98984.1"/>
    <property type="molecule type" value="Genomic_DNA"/>
</dbReference>
<evidence type="ECO:0000256" key="3">
    <source>
        <dbReference type="ARBA" id="ARBA00022793"/>
    </source>
</evidence>
<dbReference type="InterPro" id="IPR000310">
    <property type="entry name" value="Orn/Lys/Arg_deCO2ase_major_dom"/>
</dbReference>
<evidence type="ECO:0000256" key="2">
    <source>
        <dbReference type="ARBA" id="ARBA00010671"/>
    </source>
</evidence>
<keyword evidence="8" id="KW-1185">Reference proteome</keyword>
<dbReference type="PROSITE" id="PS00703">
    <property type="entry name" value="OKR_DC_1"/>
    <property type="match status" value="1"/>
</dbReference>
<comment type="similarity">
    <text evidence="2">Belongs to the Orn/Lys/Arg decarboxylase class-I family.</text>
</comment>
<keyword evidence="4" id="KW-0663">Pyridoxal phosphate</keyword>
<dbReference type="Gene3D" id="3.40.640.10">
    <property type="entry name" value="Type I PLP-dependent aspartate aminotransferase-like (Major domain)"/>
    <property type="match status" value="1"/>
</dbReference>
<dbReference type="PANTHER" id="PTHR43277:SF3">
    <property type="entry name" value="DECARBOXYLASE, PUTATIVE-RELATED"/>
    <property type="match status" value="1"/>
</dbReference>
<organism evidence="7 8">
    <name type="scientific">Rummeliibacillus stabekisii</name>
    <dbReference type="NCBI Taxonomy" id="241244"/>
    <lineage>
        <taxon>Bacteria</taxon>
        <taxon>Bacillati</taxon>
        <taxon>Bacillota</taxon>
        <taxon>Bacilli</taxon>
        <taxon>Bacillales</taxon>
        <taxon>Caryophanaceae</taxon>
        <taxon>Rummeliibacillus</taxon>
    </lineage>
</organism>
<dbReference type="Proteomes" id="UP000076021">
    <property type="component" value="Chromosome"/>
</dbReference>
<dbReference type="OrthoDB" id="9815233at2"/>
<evidence type="ECO:0000259" key="6">
    <source>
        <dbReference type="PROSITE" id="PS00703"/>
    </source>
</evidence>
<protein>
    <submittedName>
        <fullName evidence="7">Decarboxylase</fullName>
    </submittedName>
</protein>
<keyword evidence="5" id="KW-0456">Lyase</keyword>
<reference evidence="7 8" key="1">
    <citation type="journal article" date="2016" name="Genome Announc.">
        <title>Whole-Genome Sequence of Rummeliibacillus stabekisii Strain PP9 Isolated from Antarctic Soil.</title>
        <authorList>
            <person name="da Mota F.F."/>
            <person name="Vollu R.E."/>
            <person name="Jurelevicius D."/>
            <person name="Seldin L."/>
        </authorList>
    </citation>
    <scope>NUCLEOTIDE SEQUENCE [LARGE SCALE GENOMIC DNA]</scope>
    <source>
        <strain evidence="7 8">PP9</strain>
    </source>
</reference>
<comment type="cofactor">
    <cofactor evidence="1">
        <name>pyridoxal 5'-phosphate</name>
        <dbReference type="ChEBI" id="CHEBI:597326"/>
    </cofactor>
</comment>
<feature type="domain" description="Orn/Lys/Arg decarboxylases family 1 pyridoxal-P attachment site" evidence="6">
    <location>
        <begin position="234"/>
        <end position="248"/>
    </location>
</feature>
<dbReference type="STRING" id="241244.ATY39_05640"/>
<dbReference type="Gene3D" id="3.90.100.10">
    <property type="entry name" value="Orn/Lys/Arg decarboxylase, C-terminal domain"/>
    <property type="match status" value="1"/>
</dbReference>
<sequence>MAQVLQEILNEKYDICSQERMPLFEALVNYAKKNTTPFDVPGHKMGALKSPLNDVFSDFTMKMDVNSMKELDLLSHPSSVIQEAQQLAAEAFRAKAAYFLVNGTSIGILAMILSACKPGDHILVPRNCHKSVMNGIILSGACPVFLEPEVDQHFGISHGVSVRTIEKALTLHPNAKALLVTYPTYFGTMNDLEKICTLAHKQNIAVIVDSAHGTHLSFVDSLPDPIQAGADLVTMSMHKTGGSLTQSSILLLNSDRISREQIQKSLNMLQSTSASYLLMSSLDVARHELALYGAIRYHSLKEIMEQTIIEIEEHTSFEVLKNSYVKHRFSQLHDYTKLVIRVNESGLSGFEVYTLLKEKYNIQMELAEGYVVMAVITPADTKESLEKLVTALIDIERKYGKGKSIRYPHVTPFSANTLLLTPREAYYAEHEEIPIHEAIGRISADSLMIYPPGIPLVIPGEYVSKEVIEQYHYYIQNFGNILSDSPRKNHITVVKEKK</sequence>
<dbReference type="KEGG" id="rst:ATY39_05640"/>
<evidence type="ECO:0000256" key="4">
    <source>
        <dbReference type="ARBA" id="ARBA00022898"/>
    </source>
</evidence>
<gene>
    <name evidence="7" type="ORF">ATY39_05640</name>
</gene>
<dbReference type="SUPFAM" id="SSF53383">
    <property type="entry name" value="PLP-dependent transferases"/>
    <property type="match status" value="1"/>
</dbReference>
<dbReference type="InterPro" id="IPR008286">
    <property type="entry name" value="Prn/Lys/Arg_de-COase_C"/>
</dbReference>
<dbReference type="Pfam" id="PF03711">
    <property type="entry name" value="OKR_DC_1_C"/>
    <property type="match status" value="1"/>
</dbReference>
<evidence type="ECO:0000256" key="5">
    <source>
        <dbReference type="ARBA" id="ARBA00023239"/>
    </source>
</evidence>
<evidence type="ECO:0000313" key="7">
    <source>
        <dbReference type="EMBL" id="AMW98984.1"/>
    </source>
</evidence>
<reference evidence="8" key="2">
    <citation type="submission" date="2016-03" db="EMBL/GenBank/DDBJ databases">
        <authorList>
            <person name="Ploux O."/>
        </authorList>
    </citation>
    <scope>NUCLEOTIDE SEQUENCE [LARGE SCALE GENOMIC DNA]</scope>
    <source>
        <strain evidence="8">PP9</strain>
    </source>
</reference>